<name>A0A9D4ITK3_DREPO</name>
<sequence length="95" mass="10883">MDDNNNVSTKPVRRMLMPVANIDIEKTSLRSEKVKKKGKSTMPRKIVFHCGVCRKECLDFPERSQDQSVCCDECETWVHYDCAGVTEETLESIDV</sequence>
<gene>
    <name evidence="5" type="ORF">DPMN_164258</name>
</gene>
<evidence type="ECO:0000256" key="1">
    <source>
        <dbReference type="ARBA" id="ARBA00022723"/>
    </source>
</evidence>
<evidence type="ECO:0000256" key="2">
    <source>
        <dbReference type="ARBA" id="ARBA00022771"/>
    </source>
</evidence>
<keyword evidence="1" id="KW-0479">Metal-binding</keyword>
<dbReference type="Pfam" id="PF00628">
    <property type="entry name" value="PHD"/>
    <property type="match status" value="1"/>
</dbReference>
<dbReference type="AlphaFoldDB" id="A0A9D4ITK3"/>
<dbReference type="EMBL" id="JAIWYP010000008">
    <property type="protein sequence ID" value="KAH3786155.1"/>
    <property type="molecule type" value="Genomic_DNA"/>
</dbReference>
<keyword evidence="2" id="KW-0863">Zinc-finger</keyword>
<comment type="caution">
    <text evidence="5">The sequence shown here is derived from an EMBL/GenBank/DDBJ whole genome shotgun (WGS) entry which is preliminary data.</text>
</comment>
<evidence type="ECO:0000256" key="3">
    <source>
        <dbReference type="ARBA" id="ARBA00022833"/>
    </source>
</evidence>
<keyword evidence="3" id="KW-0862">Zinc</keyword>
<dbReference type="SUPFAM" id="SSF57903">
    <property type="entry name" value="FYVE/PHD zinc finger"/>
    <property type="match status" value="1"/>
</dbReference>
<dbReference type="GO" id="GO:0008270">
    <property type="term" value="F:zinc ion binding"/>
    <property type="evidence" value="ECO:0007669"/>
    <property type="project" value="UniProtKB-KW"/>
</dbReference>
<feature type="domain" description="PHD-type" evidence="4">
    <location>
        <begin position="50"/>
        <end position="89"/>
    </location>
</feature>
<proteinExistence type="predicted"/>
<evidence type="ECO:0000313" key="6">
    <source>
        <dbReference type="Proteomes" id="UP000828390"/>
    </source>
</evidence>
<reference evidence="5" key="1">
    <citation type="journal article" date="2019" name="bioRxiv">
        <title>The Genome of the Zebra Mussel, Dreissena polymorpha: A Resource for Invasive Species Research.</title>
        <authorList>
            <person name="McCartney M.A."/>
            <person name="Auch B."/>
            <person name="Kono T."/>
            <person name="Mallez S."/>
            <person name="Zhang Y."/>
            <person name="Obille A."/>
            <person name="Becker A."/>
            <person name="Abrahante J.E."/>
            <person name="Garbe J."/>
            <person name="Badalamenti J.P."/>
            <person name="Herman A."/>
            <person name="Mangelson H."/>
            <person name="Liachko I."/>
            <person name="Sullivan S."/>
            <person name="Sone E.D."/>
            <person name="Koren S."/>
            <person name="Silverstein K.A.T."/>
            <person name="Beckman K.B."/>
            <person name="Gohl D.M."/>
        </authorList>
    </citation>
    <scope>NUCLEOTIDE SEQUENCE</scope>
    <source>
        <strain evidence="5">Duluth1</strain>
        <tissue evidence="5">Whole animal</tissue>
    </source>
</reference>
<organism evidence="5 6">
    <name type="scientific">Dreissena polymorpha</name>
    <name type="common">Zebra mussel</name>
    <name type="synonym">Mytilus polymorpha</name>
    <dbReference type="NCBI Taxonomy" id="45954"/>
    <lineage>
        <taxon>Eukaryota</taxon>
        <taxon>Metazoa</taxon>
        <taxon>Spiralia</taxon>
        <taxon>Lophotrochozoa</taxon>
        <taxon>Mollusca</taxon>
        <taxon>Bivalvia</taxon>
        <taxon>Autobranchia</taxon>
        <taxon>Heteroconchia</taxon>
        <taxon>Euheterodonta</taxon>
        <taxon>Imparidentia</taxon>
        <taxon>Neoheterodontei</taxon>
        <taxon>Myida</taxon>
        <taxon>Dreissenoidea</taxon>
        <taxon>Dreissenidae</taxon>
        <taxon>Dreissena</taxon>
    </lineage>
</organism>
<dbReference type="Proteomes" id="UP000828390">
    <property type="component" value="Unassembled WGS sequence"/>
</dbReference>
<evidence type="ECO:0000259" key="4">
    <source>
        <dbReference type="Pfam" id="PF00628"/>
    </source>
</evidence>
<evidence type="ECO:0000313" key="5">
    <source>
        <dbReference type="EMBL" id="KAH3786155.1"/>
    </source>
</evidence>
<dbReference type="Gene3D" id="3.30.40.10">
    <property type="entry name" value="Zinc/RING finger domain, C3HC4 (zinc finger)"/>
    <property type="match status" value="1"/>
</dbReference>
<dbReference type="InterPro" id="IPR019787">
    <property type="entry name" value="Znf_PHD-finger"/>
</dbReference>
<accession>A0A9D4ITK3</accession>
<keyword evidence="6" id="KW-1185">Reference proteome</keyword>
<dbReference type="InterPro" id="IPR011011">
    <property type="entry name" value="Znf_FYVE_PHD"/>
</dbReference>
<dbReference type="InterPro" id="IPR013083">
    <property type="entry name" value="Znf_RING/FYVE/PHD"/>
</dbReference>
<protein>
    <recommendedName>
        <fullName evidence="4">PHD-type domain-containing protein</fullName>
    </recommendedName>
</protein>
<reference evidence="5" key="2">
    <citation type="submission" date="2020-11" db="EMBL/GenBank/DDBJ databases">
        <authorList>
            <person name="McCartney M.A."/>
            <person name="Auch B."/>
            <person name="Kono T."/>
            <person name="Mallez S."/>
            <person name="Becker A."/>
            <person name="Gohl D.M."/>
            <person name="Silverstein K.A.T."/>
            <person name="Koren S."/>
            <person name="Bechman K.B."/>
            <person name="Herman A."/>
            <person name="Abrahante J.E."/>
            <person name="Garbe J."/>
        </authorList>
    </citation>
    <scope>NUCLEOTIDE SEQUENCE</scope>
    <source>
        <strain evidence="5">Duluth1</strain>
        <tissue evidence="5">Whole animal</tissue>
    </source>
</reference>